<feature type="transmembrane region" description="Helical" evidence="6">
    <location>
        <begin position="102"/>
        <end position="121"/>
    </location>
</feature>
<keyword evidence="3 6" id="KW-0812">Transmembrane</keyword>
<evidence type="ECO:0000256" key="3">
    <source>
        <dbReference type="ARBA" id="ARBA00022692"/>
    </source>
</evidence>
<dbReference type="InterPro" id="IPR004307">
    <property type="entry name" value="TspO_MBR"/>
</dbReference>
<dbReference type="AlphaFoldDB" id="A0A2N3PTJ1"/>
<reference evidence="8" key="1">
    <citation type="submission" date="2017-12" db="EMBL/GenBank/DDBJ databases">
        <title>Draft genome sequence of Telmatospirillum siberiense 26-4b1T, an acidotolerant peatland alphaproteobacterium potentially involved in sulfur cycling.</title>
        <authorList>
            <person name="Hausmann B."/>
            <person name="Pjevac P."/>
            <person name="Schreck K."/>
            <person name="Herbold C.W."/>
            <person name="Daims H."/>
            <person name="Wagner M."/>
            <person name="Pester M."/>
            <person name="Loy A."/>
        </authorList>
    </citation>
    <scope>NUCLEOTIDE SEQUENCE [LARGE SCALE GENOMIC DNA]</scope>
    <source>
        <strain evidence="8">26-4b1</strain>
    </source>
</reference>
<dbReference type="EMBL" id="PIUM01000018">
    <property type="protein sequence ID" value="PKU23713.1"/>
    <property type="molecule type" value="Genomic_DNA"/>
</dbReference>
<evidence type="ECO:0000313" key="7">
    <source>
        <dbReference type="EMBL" id="PKU23713.1"/>
    </source>
</evidence>
<keyword evidence="8" id="KW-1185">Reference proteome</keyword>
<sequence length="156" mass="17161">MVAAVAAIVVAMAGGNFTDVGSWYQSLKTPSWKPPAAAFPVIWAVIATLTAASGLVVWGRSSEVTRGRWAYRQRLLTLFLINGLLNMLWGLIFFHVRRPDLALIEGGALWLSTLVMVAIVYRRSLFAGILLLPYLLWVSIASRLNYEVVLLNGPFG</sequence>
<evidence type="ECO:0000256" key="1">
    <source>
        <dbReference type="ARBA" id="ARBA00004141"/>
    </source>
</evidence>
<dbReference type="CDD" id="cd15904">
    <property type="entry name" value="TSPO_MBR"/>
    <property type="match status" value="1"/>
</dbReference>
<name>A0A2N3PTJ1_9PROT</name>
<gene>
    <name evidence="7" type="ORF">CWS72_15380</name>
</gene>
<dbReference type="Gene3D" id="1.20.1260.100">
    <property type="entry name" value="TspO/MBR protein"/>
    <property type="match status" value="1"/>
</dbReference>
<dbReference type="FunFam" id="1.20.1260.100:FF:000001">
    <property type="entry name" value="translocator protein 2"/>
    <property type="match status" value="1"/>
</dbReference>
<keyword evidence="5 6" id="KW-0472">Membrane</keyword>
<comment type="subcellular location">
    <subcellularLocation>
        <location evidence="1">Membrane</location>
        <topology evidence="1">Multi-pass membrane protein</topology>
    </subcellularLocation>
</comment>
<dbReference type="GO" id="GO:0033013">
    <property type="term" value="P:tetrapyrrole metabolic process"/>
    <property type="evidence" value="ECO:0007669"/>
    <property type="project" value="UniProtKB-ARBA"/>
</dbReference>
<evidence type="ECO:0000256" key="2">
    <source>
        <dbReference type="ARBA" id="ARBA00007524"/>
    </source>
</evidence>
<feature type="transmembrane region" description="Helical" evidence="6">
    <location>
        <begin position="78"/>
        <end position="96"/>
    </location>
</feature>
<organism evidence="7 8">
    <name type="scientific">Telmatospirillum siberiense</name>
    <dbReference type="NCBI Taxonomy" id="382514"/>
    <lineage>
        <taxon>Bacteria</taxon>
        <taxon>Pseudomonadati</taxon>
        <taxon>Pseudomonadota</taxon>
        <taxon>Alphaproteobacteria</taxon>
        <taxon>Rhodospirillales</taxon>
        <taxon>Rhodospirillaceae</taxon>
        <taxon>Telmatospirillum</taxon>
    </lineage>
</organism>
<comment type="similarity">
    <text evidence="2">Belongs to the TspO/BZRP family.</text>
</comment>
<feature type="transmembrane region" description="Helical" evidence="6">
    <location>
        <begin position="37"/>
        <end position="58"/>
    </location>
</feature>
<evidence type="ECO:0000256" key="6">
    <source>
        <dbReference type="SAM" id="Phobius"/>
    </source>
</evidence>
<dbReference type="Proteomes" id="UP000233293">
    <property type="component" value="Unassembled WGS sequence"/>
</dbReference>
<evidence type="ECO:0000256" key="5">
    <source>
        <dbReference type="ARBA" id="ARBA00023136"/>
    </source>
</evidence>
<dbReference type="OrthoDB" id="9795496at2"/>
<comment type="caution">
    <text evidence="7">The sequence shown here is derived from an EMBL/GenBank/DDBJ whole genome shotgun (WGS) entry which is preliminary data.</text>
</comment>
<dbReference type="GO" id="GO:0016020">
    <property type="term" value="C:membrane"/>
    <property type="evidence" value="ECO:0007669"/>
    <property type="project" value="UniProtKB-SubCell"/>
</dbReference>
<evidence type="ECO:0000256" key="4">
    <source>
        <dbReference type="ARBA" id="ARBA00022989"/>
    </source>
</evidence>
<feature type="transmembrane region" description="Helical" evidence="6">
    <location>
        <begin position="128"/>
        <end position="146"/>
    </location>
</feature>
<keyword evidence="4 6" id="KW-1133">Transmembrane helix</keyword>
<dbReference type="PANTHER" id="PTHR10057:SF0">
    <property type="entry name" value="TRANSLOCATOR PROTEIN"/>
    <property type="match status" value="1"/>
</dbReference>
<accession>A0A2N3PTJ1</accession>
<dbReference type="PIRSF" id="PIRSF005859">
    <property type="entry name" value="PBR"/>
    <property type="match status" value="1"/>
</dbReference>
<evidence type="ECO:0000313" key="8">
    <source>
        <dbReference type="Proteomes" id="UP000233293"/>
    </source>
</evidence>
<dbReference type="PANTHER" id="PTHR10057">
    <property type="entry name" value="PERIPHERAL-TYPE BENZODIAZEPINE RECEPTOR"/>
    <property type="match status" value="1"/>
</dbReference>
<protein>
    <submittedName>
        <fullName evidence="7">TspO protein</fullName>
    </submittedName>
</protein>
<proteinExistence type="inferred from homology"/>
<dbReference type="Pfam" id="PF03073">
    <property type="entry name" value="TspO_MBR"/>
    <property type="match status" value="1"/>
</dbReference>
<dbReference type="InterPro" id="IPR038330">
    <property type="entry name" value="TspO/MBR-related_sf"/>
</dbReference>